<evidence type="ECO:0000256" key="2">
    <source>
        <dbReference type="SAM" id="SignalP"/>
    </source>
</evidence>
<reference evidence="3" key="1">
    <citation type="submission" date="2023-06" db="EMBL/GenBank/DDBJ databases">
        <title>Robiginitalea aurantiacus sp. nov. and Algoriphagus sediminis sp. nov., isolated from coastal sediment.</title>
        <authorList>
            <person name="Zhou Z.Y."/>
            <person name="An J."/>
            <person name="Jia Y.W."/>
            <person name="Du Z.J."/>
        </authorList>
    </citation>
    <scope>NUCLEOTIDE SEQUENCE</scope>
    <source>
        <strain evidence="3">C2-7</strain>
    </source>
</reference>
<gene>
    <name evidence="3" type="ORF">QVH07_07420</name>
</gene>
<dbReference type="RefSeq" id="WP_289999528.1">
    <property type="nucleotide sequence ID" value="NZ_JAUEPH010000003.1"/>
</dbReference>
<feature type="signal peptide" evidence="2">
    <location>
        <begin position="1"/>
        <end position="23"/>
    </location>
</feature>
<proteinExistence type="predicted"/>
<keyword evidence="2" id="KW-0732">Signal</keyword>
<protein>
    <recommendedName>
        <fullName evidence="5">Lipoprotein</fullName>
    </recommendedName>
</protein>
<sequence length="486" mass="52922">MNRLFSSVLLFALAAFFISSCQMEPLEEHILEADVLEEFERGPFDVQPANLNDLQALGSKMNKRLGVDVIRSAQGRELSDFTFDLDASLVTFDSTQRKTYTVPFLEKENRYSTYNLVIVTDSATNLLDQYVLAYSFDSLQYRSFIESGDFLQSGTTIKRFSFSSFFNDSNPFSLERCQGITDENGNPVVCDQVTIDAGSGGGGGSSSGGTAWVTPGGATGSGNPSPSSGSSGSGGGTPCTWTVTSVREEVPNYGGSYCESSTSCITGYVVTISCGDAYSRKSASQNEGMMTCMDCDISDFGNPAFTSFLLESLDPDQKREAQLDYLNTHGASEFVSMIRQMMATPGLTMGDWAEINNLVNQIYLQQKGKFMMVIFSPENISQVLFLAFSTNISDALRNRVFSLTSRYSAYAEIASMLGNKSWTVGGLKITFNGYTSHGTIAYGISKGLSPSQIKTILGNGVPRIVTHARWGINCLWNFKGKQLLLI</sequence>
<name>A0ABT7YBS5_9BACT</name>
<dbReference type="EMBL" id="JAUEPH010000003">
    <property type="protein sequence ID" value="MDN3203972.1"/>
    <property type="molecule type" value="Genomic_DNA"/>
</dbReference>
<evidence type="ECO:0008006" key="5">
    <source>
        <dbReference type="Google" id="ProtNLM"/>
    </source>
</evidence>
<evidence type="ECO:0000313" key="4">
    <source>
        <dbReference type="Proteomes" id="UP001171916"/>
    </source>
</evidence>
<organism evidence="3 4">
    <name type="scientific">Algoriphagus sediminis</name>
    <dbReference type="NCBI Taxonomy" id="3057113"/>
    <lineage>
        <taxon>Bacteria</taxon>
        <taxon>Pseudomonadati</taxon>
        <taxon>Bacteroidota</taxon>
        <taxon>Cytophagia</taxon>
        <taxon>Cytophagales</taxon>
        <taxon>Cyclobacteriaceae</taxon>
        <taxon>Algoriphagus</taxon>
    </lineage>
</organism>
<accession>A0ABT7YBS5</accession>
<feature type="region of interest" description="Disordered" evidence="1">
    <location>
        <begin position="200"/>
        <end position="240"/>
    </location>
</feature>
<feature type="chain" id="PRO_5046394938" description="Lipoprotein" evidence="2">
    <location>
        <begin position="24"/>
        <end position="486"/>
    </location>
</feature>
<evidence type="ECO:0000256" key="1">
    <source>
        <dbReference type="SAM" id="MobiDB-lite"/>
    </source>
</evidence>
<comment type="caution">
    <text evidence="3">The sequence shown here is derived from an EMBL/GenBank/DDBJ whole genome shotgun (WGS) entry which is preliminary data.</text>
</comment>
<dbReference type="PROSITE" id="PS51257">
    <property type="entry name" value="PROKAR_LIPOPROTEIN"/>
    <property type="match status" value="1"/>
</dbReference>
<evidence type="ECO:0000313" key="3">
    <source>
        <dbReference type="EMBL" id="MDN3203972.1"/>
    </source>
</evidence>
<feature type="compositionally biased region" description="Low complexity" evidence="1">
    <location>
        <begin position="221"/>
        <end position="230"/>
    </location>
</feature>
<keyword evidence="4" id="KW-1185">Reference proteome</keyword>
<dbReference type="Proteomes" id="UP001171916">
    <property type="component" value="Unassembled WGS sequence"/>
</dbReference>